<dbReference type="AlphaFoldDB" id="A0A0R3R7G4"/>
<reference evidence="3" key="1">
    <citation type="submission" date="2017-02" db="UniProtKB">
        <authorList>
            <consortium name="WormBaseParasite"/>
        </authorList>
    </citation>
    <scope>IDENTIFICATION</scope>
</reference>
<accession>A0A0R3R7G4</accession>
<gene>
    <name evidence="1" type="ORF">BTMF_LOCUS13949</name>
</gene>
<name>A0A0R3R7G4_9BILA</name>
<dbReference type="WBParaSite" id="BTMF_0001596601-mRNA-1">
    <property type="protein sequence ID" value="BTMF_0001596601-mRNA-1"/>
    <property type="gene ID" value="BTMF_0001596601"/>
</dbReference>
<organism evidence="3">
    <name type="scientific">Brugia timori</name>
    <dbReference type="NCBI Taxonomy" id="42155"/>
    <lineage>
        <taxon>Eukaryota</taxon>
        <taxon>Metazoa</taxon>
        <taxon>Ecdysozoa</taxon>
        <taxon>Nematoda</taxon>
        <taxon>Chromadorea</taxon>
        <taxon>Rhabditida</taxon>
        <taxon>Spirurina</taxon>
        <taxon>Spiruromorpha</taxon>
        <taxon>Filarioidea</taxon>
        <taxon>Onchocercidae</taxon>
        <taxon>Brugia</taxon>
    </lineage>
</organism>
<evidence type="ECO:0000313" key="2">
    <source>
        <dbReference type="Proteomes" id="UP000280834"/>
    </source>
</evidence>
<proteinExistence type="predicted"/>
<sequence length="52" mass="6004">MKSICLSRYCIICLSYSYNCFITNTSQVSKFLSHLQRKMVQTSDLEYGLNDG</sequence>
<evidence type="ECO:0000313" key="1">
    <source>
        <dbReference type="EMBL" id="VDO47398.1"/>
    </source>
</evidence>
<protein>
    <submittedName>
        <fullName evidence="1 3">Uncharacterized protein</fullName>
    </submittedName>
</protein>
<dbReference type="EMBL" id="UZAG01020644">
    <property type="protein sequence ID" value="VDO47398.1"/>
    <property type="molecule type" value="Genomic_DNA"/>
</dbReference>
<reference evidence="1 2" key="2">
    <citation type="submission" date="2018-11" db="EMBL/GenBank/DDBJ databases">
        <authorList>
            <consortium name="Pathogen Informatics"/>
        </authorList>
    </citation>
    <scope>NUCLEOTIDE SEQUENCE [LARGE SCALE GENOMIC DNA]</scope>
</reference>
<keyword evidence="2" id="KW-1185">Reference proteome</keyword>
<dbReference type="Proteomes" id="UP000280834">
    <property type="component" value="Unassembled WGS sequence"/>
</dbReference>
<evidence type="ECO:0000313" key="3">
    <source>
        <dbReference type="WBParaSite" id="BTMF_0001596601-mRNA-1"/>
    </source>
</evidence>